<organism evidence="2 3">
    <name type="scientific">Meira miltonrushii</name>
    <dbReference type="NCBI Taxonomy" id="1280837"/>
    <lineage>
        <taxon>Eukaryota</taxon>
        <taxon>Fungi</taxon>
        <taxon>Dikarya</taxon>
        <taxon>Basidiomycota</taxon>
        <taxon>Ustilaginomycotina</taxon>
        <taxon>Exobasidiomycetes</taxon>
        <taxon>Exobasidiales</taxon>
        <taxon>Brachybasidiaceae</taxon>
        <taxon>Meira</taxon>
    </lineage>
</organism>
<evidence type="ECO:0000313" key="2">
    <source>
        <dbReference type="EMBL" id="PWN35086.1"/>
    </source>
</evidence>
<evidence type="ECO:0000256" key="1">
    <source>
        <dbReference type="SAM" id="MobiDB-lite"/>
    </source>
</evidence>
<dbReference type="OrthoDB" id="2552978at2759"/>
<dbReference type="InParanoid" id="A0A316VC29"/>
<feature type="region of interest" description="Disordered" evidence="1">
    <location>
        <begin position="1"/>
        <end position="123"/>
    </location>
</feature>
<gene>
    <name evidence="2" type="ORF">FA14DRAFT_37363</name>
</gene>
<feature type="compositionally biased region" description="Polar residues" evidence="1">
    <location>
        <begin position="196"/>
        <end position="205"/>
    </location>
</feature>
<dbReference type="RefSeq" id="XP_025355388.1">
    <property type="nucleotide sequence ID" value="XM_025502254.1"/>
</dbReference>
<feature type="compositionally biased region" description="Basic and acidic residues" evidence="1">
    <location>
        <begin position="13"/>
        <end position="22"/>
    </location>
</feature>
<dbReference type="AlphaFoldDB" id="A0A316VC29"/>
<protein>
    <submittedName>
        <fullName evidence="2">Uncharacterized protein</fullName>
    </submittedName>
</protein>
<name>A0A316VC29_9BASI</name>
<accession>A0A316VC29</accession>
<feature type="compositionally biased region" description="Basic and acidic residues" evidence="1">
    <location>
        <begin position="31"/>
        <end position="45"/>
    </location>
</feature>
<feature type="compositionally biased region" description="Acidic residues" evidence="1">
    <location>
        <begin position="108"/>
        <end position="123"/>
    </location>
</feature>
<reference evidence="2 3" key="1">
    <citation type="journal article" date="2018" name="Mol. Biol. Evol.">
        <title>Broad Genomic Sampling Reveals a Smut Pathogenic Ancestry of the Fungal Clade Ustilaginomycotina.</title>
        <authorList>
            <person name="Kijpornyongpan T."/>
            <person name="Mondo S.J."/>
            <person name="Barry K."/>
            <person name="Sandor L."/>
            <person name="Lee J."/>
            <person name="Lipzen A."/>
            <person name="Pangilinan J."/>
            <person name="LaButti K."/>
            <person name="Hainaut M."/>
            <person name="Henrissat B."/>
            <person name="Grigoriev I.V."/>
            <person name="Spatafora J.W."/>
            <person name="Aime M.C."/>
        </authorList>
    </citation>
    <scope>NUCLEOTIDE SEQUENCE [LARGE SCALE GENOMIC DNA]</scope>
    <source>
        <strain evidence="2 3">MCA 3882</strain>
    </source>
</reference>
<feature type="compositionally biased region" description="Basic and acidic residues" evidence="1">
    <location>
        <begin position="257"/>
        <end position="272"/>
    </location>
</feature>
<dbReference type="STRING" id="1280837.A0A316VC29"/>
<keyword evidence="3" id="KW-1185">Reference proteome</keyword>
<evidence type="ECO:0000313" key="3">
    <source>
        <dbReference type="Proteomes" id="UP000245771"/>
    </source>
</evidence>
<dbReference type="Proteomes" id="UP000245771">
    <property type="component" value="Unassembled WGS sequence"/>
</dbReference>
<dbReference type="EMBL" id="KZ819603">
    <property type="protein sequence ID" value="PWN35086.1"/>
    <property type="molecule type" value="Genomic_DNA"/>
</dbReference>
<feature type="compositionally biased region" description="Low complexity" evidence="1">
    <location>
        <begin position="273"/>
        <end position="284"/>
    </location>
</feature>
<sequence>MNGEVSRVRKRGAKGEGKKFVESSDEEIDPYGDRRANRVKNDQVKRAKSNYVESEEEDVFHLKSHPVKNETEPENPSKEDQAERFAKHQEYLEKLRTSRMEALQSQQQDEEEEDVKDAPDPEEEFITSEQFSLMQKTAQALRGAANRSILEARIYANHGNDARFAFLRKTSDNDAPSRLDRTWQALKEGKHFTLEAANSDTNTPLKTLVAYGSSEEEEDPKSEEQTSYPTSKSEDSIPIPEEDAETKRKRRLQLAHEWSRKKQEERTKKEATDTTTSTSHTHST</sequence>
<dbReference type="GeneID" id="37024035"/>
<feature type="region of interest" description="Disordered" evidence="1">
    <location>
        <begin position="196"/>
        <end position="284"/>
    </location>
</feature>
<feature type="compositionally biased region" description="Basic and acidic residues" evidence="1">
    <location>
        <begin position="67"/>
        <end position="99"/>
    </location>
</feature>
<proteinExistence type="predicted"/>